<evidence type="ECO:0000256" key="2">
    <source>
        <dbReference type="ARBA" id="ARBA00022603"/>
    </source>
</evidence>
<dbReference type="PROSITE" id="PS00092">
    <property type="entry name" value="N6_MTASE"/>
    <property type="match status" value="1"/>
</dbReference>
<organism evidence="8 9">
    <name type="scientific">Candidatus Agrococcus pullicola</name>
    <dbReference type="NCBI Taxonomy" id="2838429"/>
    <lineage>
        <taxon>Bacteria</taxon>
        <taxon>Bacillati</taxon>
        <taxon>Actinomycetota</taxon>
        <taxon>Actinomycetes</taxon>
        <taxon>Micrococcales</taxon>
        <taxon>Microbacteriaceae</taxon>
        <taxon>Agrococcus</taxon>
    </lineage>
</organism>
<comment type="catalytic activity">
    <reaction evidence="6">
        <text>a 2'-deoxyadenosine in DNA + S-adenosyl-L-methionine = an N(6)-methyl-2'-deoxyadenosine in DNA + S-adenosyl-L-homocysteine + H(+)</text>
        <dbReference type="Rhea" id="RHEA:15197"/>
        <dbReference type="Rhea" id="RHEA-COMP:12418"/>
        <dbReference type="Rhea" id="RHEA-COMP:12419"/>
        <dbReference type="ChEBI" id="CHEBI:15378"/>
        <dbReference type="ChEBI" id="CHEBI:57856"/>
        <dbReference type="ChEBI" id="CHEBI:59789"/>
        <dbReference type="ChEBI" id="CHEBI:90615"/>
        <dbReference type="ChEBI" id="CHEBI:90616"/>
        <dbReference type="EC" id="2.1.1.72"/>
    </reaction>
</comment>
<reference evidence="8" key="2">
    <citation type="submission" date="2021-04" db="EMBL/GenBank/DDBJ databases">
        <authorList>
            <person name="Gilroy R."/>
        </authorList>
    </citation>
    <scope>NUCLEOTIDE SEQUENCE</scope>
    <source>
        <strain evidence="8">ChiGjej1B1-98</strain>
    </source>
</reference>
<keyword evidence="3" id="KW-0808">Transferase</keyword>
<keyword evidence="2 8" id="KW-0489">Methyltransferase</keyword>
<dbReference type="PANTHER" id="PTHR42933:SF3">
    <property type="entry name" value="TYPE I RESTRICTION ENZYME MJAVIII METHYLASE SUBUNIT"/>
    <property type="match status" value="1"/>
</dbReference>
<dbReference type="SUPFAM" id="SSF53335">
    <property type="entry name" value="S-adenosyl-L-methionine-dependent methyltransferases"/>
    <property type="match status" value="1"/>
</dbReference>
<name>A0A9D1Z0T3_9MICO</name>
<dbReference type="GO" id="GO:0003677">
    <property type="term" value="F:DNA binding"/>
    <property type="evidence" value="ECO:0007669"/>
    <property type="project" value="InterPro"/>
</dbReference>
<dbReference type="InterPro" id="IPR003356">
    <property type="entry name" value="DNA_methylase_A-5"/>
</dbReference>
<dbReference type="InterPro" id="IPR002052">
    <property type="entry name" value="DNA_methylase_N6_adenine_CS"/>
</dbReference>
<accession>A0A9D1Z0T3</accession>
<dbReference type="Pfam" id="PF02384">
    <property type="entry name" value="N6_Mtase"/>
    <property type="match status" value="1"/>
</dbReference>
<evidence type="ECO:0000259" key="7">
    <source>
        <dbReference type="Pfam" id="PF02384"/>
    </source>
</evidence>
<evidence type="ECO:0000256" key="3">
    <source>
        <dbReference type="ARBA" id="ARBA00022679"/>
    </source>
</evidence>
<dbReference type="InterPro" id="IPR051537">
    <property type="entry name" value="DNA_Adenine_Mtase"/>
</dbReference>
<dbReference type="EC" id="2.1.1.72" evidence="1"/>
<dbReference type="GO" id="GO:0009007">
    <property type="term" value="F:site-specific DNA-methyltransferase (adenine-specific) activity"/>
    <property type="evidence" value="ECO:0007669"/>
    <property type="project" value="UniProtKB-EC"/>
</dbReference>
<reference evidence="8" key="1">
    <citation type="journal article" date="2021" name="PeerJ">
        <title>Extensive microbial diversity within the chicken gut microbiome revealed by metagenomics and culture.</title>
        <authorList>
            <person name="Gilroy R."/>
            <person name="Ravi A."/>
            <person name="Getino M."/>
            <person name="Pursley I."/>
            <person name="Horton D.L."/>
            <person name="Alikhan N.F."/>
            <person name="Baker D."/>
            <person name="Gharbi K."/>
            <person name="Hall N."/>
            <person name="Watson M."/>
            <person name="Adriaenssens E.M."/>
            <person name="Foster-Nyarko E."/>
            <person name="Jarju S."/>
            <person name="Secka A."/>
            <person name="Antonio M."/>
            <person name="Oren A."/>
            <person name="Chaudhuri R.R."/>
            <person name="La Ragione R."/>
            <person name="Hildebrand F."/>
            <person name="Pallen M.J."/>
        </authorList>
    </citation>
    <scope>NUCLEOTIDE SEQUENCE</scope>
    <source>
        <strain evidence="8">ChiGjej1B1-98</strain>
    </source>
</reference>
<protein>
    <recommendedName>
        <fullName evidence="1">site-specific DNA-methyltransferase (adenine-specific)</fullName>
        <ecNumber evidence="1">2.1.1.72</ecNumber>
    </recommendedName>
</protein>
<evidence type="ECO:0000256" key="1">
    <source>
        <dbReference type="ARBA" id="ARBA00011900"/>
    </source>
</evidence>
<evidence type="ECO:0000256" key="4">
    <source>
        <dbReference type="ARBA" id="ARBA00022691"/>
    </source>
</evidence>
<dbReference type="GO" id="GO:0032259">
    <property type="term" value="P:methylation"/>
    <property type="evidence" value="ECO:0007669"/>
    <property type="project" value="UniProtKB-KW"/>
</dbReference>
<dbReference type="InterPro" id="IPR029063">
    <property type="entry name" value="SAM-dependent_MTases_sf"/>
</dbReference>
<keyword evidence="4" id="KW-0949">S-adenosyl-L-methionine</keyword>
<dbReference type="PANTHER" id="PTHR42933">
    <property type="entry name" value="SLR6095 PROTEIN"/>
    <property type="match status" value="1"/>
</dbReference>
<feature type="domain" description="DNA methylase adenine-specific" evidence="7">
    <location>
        <begin position="57"/>
        <end position="271"/>
    </location>
</feature>
<evidence type="ECO:0000256" key="5">
    <source>
        <dbReference type="ARBA" id="ARBA00022747"/>
    </source>
</evidence>
<dbReference type="Gene3D" id="3.40.50.150">
    <property type="entry name" value="Vaccinia Virus protein VP39"/>
    <property type="match status" value="1"/>
</dbReference>
<dbReference type="AlphaFoldDB" id="A0A9D1Z0T3"/>
<dbReference type="EMBL" id="DXDC01000448">
    <property type="protein sequence ID" value="HIY67511.1"/>
    <property type="molecule type" value="Genomic_DNA"/>
</dbReference>
<proteinExistence type="predicted"/>
<dbReference type="GO" id="GO:0009307">
    <property type="term" value="P:DNA restriction-modification system"/>
    <property type="evidence" value="ECO:0007669"/>
    <property type="project" value="UniProtKB-KW"/>
</dbReference>
<evidence type="ECO:0000313" key="9">
    <source>
        <dbReference type="Proteomes" id="UP000824005"/>
    </source>
</evidence>
<evidence type="ECO:0000313" key="8">
    <source>
        <dbReference type="EMBL" id="HIY67511.1"/>
    </source>
</evidence>
<gene>
    <name evidence="8" type="ORF">H9830_14700</name>
</gene>
<keyword evidence="5" id="KW-0680">Restriction system</keyword>
<sequence length="842" mass="91683">MSKQKNSPHPALEYVLGNLSEDESSPGDKRASATGVYTTSLSLARALSVGCLARLDSASSAVNIWDPTAGSGFAGSVLVSALQSAGVQTTYRGQEINEAATAASQARFQTDPAAEIARGDTLAYDAFPGFAADLVIVDPPWGMSWAGSSTEVNARQNDGAFSFGLPQHSDGIWLFISLALEKLRPSSEGGGRVAAVVNPSTLSSSGASGAVRQRIVEAGLLESVTRLPDGLAPDTNIPLYLVTFSNRPKDMSRGKAMIADLQTEFTTEGGRRTMPVNAFRELETGLRSGKPGPRNRIITVRHFTRRDGILARTVNDGMQLSWRVTTYADTPIDSHFVESRYGQASGVSVVDAARETVDLDPSRIFGDDSRDLIKGIEATGWRARRLSSLIATEPVSVKATGDTFPDGQLFIPTNREGKVATASSATGSGGRVLSILLDAEALEPSFLAAWLNSEHGVTSRRRAIEASSTGKFVNALRSDASSLMRWADELIVPVPDRSTQLELASADERLASFEAELSAQRESIWASPETAESVVSKIAGAFDNSLSSWLEQLPYPIASALWTAETASTPGDQQRAYIHAWEAIVTFHATVLLSASRTDPAHSSEVETAIGETLKQQNLGIERSSFKTWVIIIERVSKEFRRTLEKGDADDIARVRRSFADLDQGGVERLISKELVDKVNEVNTKRNQWHGHNGYTSDDDWRRQVRSLVADLSELRQIFGNVWAHLLLVRAGTSTLRRDGRIQTAEVAVGTRSPFKKQDFRIGDQMIDGDLYLVKDGSQSPLPLGQFVQLRSAPRDAQYTSYFYNRTDGTRVRMVSYQHSSESEIHDDAEDFRSEFGRLSLG</sequence>
<dbReference type="GO" id="GO:0008170">
    <property type="term" value="F:N-methyltransferase activity"/>
    <property type="evidence" value="ECO:0007669"/>
    <property type="project" value="InterPro"/>
</dbReference>
<dbReference type="Proteomes" id="UP000824005">
    <property type="component" value="Unassembled WGS sequence"/>
</dbReference>
<comment type="caution">
    <text evidence="8">The sequence shown here is derived from an EMBL/GenBank/DDBJ whole genome shotgun (WGS) entry which is preliminary data.</text>
</comment>
<evidence type="ECO:0000256" key="6">
    <source>
        <dbReference type="ARBA" id="ARBA00047942"/>
    </source>
</evidence>